<evidence type="ECO:0000313" key="2">
    <source>
        <dbReference type="Proteomes" id="UP000653730"/>
    </source>
</evidence>
<dbReference type="EMBL" id="JACVDC010000007">
    <property type="protein sequence ID" value="MBC9795241.1"/>
    <property type="molecule type" value="Genomic_DNA"/>
</dbReference>
<proteinExistence type="predicted"/>
<dbReference type="AlphaFoldDB" id="A0A926JQ00"/>
<dbReference type="RefSeq" id="WP_187964392.1">
    <property type="nucleotide sequence ID" value="NZ_JACVDC010000007.1"/>
</dbReference>
<organism evidence="1 2">
    <name type="scientific">Sinomicrobium weinanense</name>
    <dbReference type="NCBI Taxonomy" id="2842200"/>
    <lineage>
        <taxon>Bacteria</taxon>
        <taxon>Pseudomonadati</taxon>
        <taxon>Bacteroidota</taxon>
        <taxon>Flavobacteriia</taxon>
        <taxon>Flavobacteriales</taxon>
        <taxon>Flavobacteriaceae</taxon>
        <taxon>Sinomicrobium</taxon>
    </lineage>
</organism>
<protein>
    <submittedName>
        <fullName evidence="1">Uncharacterized protein</fullName>
    </submittedName>
</protein>
<sequence length="260" mass="29680">MDINVRSIEDALGWTEDLARIGIEVDELNFIFQNHTVNTRSLVGPGKEVKQMSDGPPVKGLDWYRDDTGEYFWNAEKDLYEHYTYNNDGSTNFNGYYDASEFNEPNGDFAIIFDLSNAELPDEFDQDHTISSLATPLMQYLSLRGEVKIISDQEKYPGVRIYSSEHMNGAVTLGNVIFTNPGMEGPSTLDHEYGHYLDFKHHFNYDKSAYIKEIGLKSFYSATRATIDRTRDHHSSETEKRADILGGAWTGNKRLYSPNK</sequence>
<reference evidence="1 2" key="1">
    <citation type="submission" date="2020-09" db="EMBL/GenBank/DDBJ databases">
        <title>Sinomicrobium weinanense sp. nov., a halophilic bacteria isolated from saline-alkali soil.</title>
        <authorList>
            <person name="Wu P."/>
            <person name="Ren H."/>
            <person name="Mei Y."/>
            <person name="Liang Y."/>
            <person name="Chen Z."/>
        </authorList>
    </citation>
    <scope>NUCLEOTIDE SEQUENCE [LARGE SCALE GENOMIC DNA]</scope>
    <source>
        <strain evidence="1 2">FJxs</strain>
    </source>
</reference>
<keyword evidence="2" id="KW-1185">Reference proteome</keyword>
<evidence type="ECO:0000313" key="1">
    <source>
        <dbReference type="EMBL" id="MBC9795241.1"/>
    </source>
</evidence>
<name>A0A926JQ00_9FLAO</name>
<accession>A0A926JQ00</accession>
<comment type="caution">
    <text evidence="1">The sequence shown here is derived from an EMBL/GenBank/DDBJ whole genome shotgun (WGS) entry which is preliminary data.</text>
</comment>
<gene>
    <name evidence="1" type="ORF">IBL28_04630</name>
</gene>
<dbReference type="Proteomes" id="UP000653730">
    <property type="component" value="Unassembled WGS sequence"/>
</dbReference>